<dbReference type="PROSITE" id="PS00086">
    <property type="entry name" value="CYTOCHROME_P450"/>
    <property type="match status" value="1"/>
</dbReference>
<dbReference type="EMBL" id="JBBPBM010000009">
    <property type="protein sequence ID" value="KAK8567381.1"/>
    <property type="molecule type" value="Genomic_DNA"/>
</dbReference>
<comment type="caution">
    <text evidence="13">The sequence shown here is derived from an EMBL/GenBank/DDBJ whole genome shotgun (WGS) entry which is preliminary data.</text>
</comment>
<dbReference type="PRINTS" id="PR00463">
    <property type="entry name" value="EP450I"/>
</dbReference>
<dbReference type="Gene3D" id="1.10.630.10">
    <property type="entry name" value="Cytochrome P450"/>
    <property type="match status" value="1"/>
</dbReference>
<evidence type="ECO:0000313" key="14">
    <source>
        <dbReference type="Proteomes" id="UP001472677"/>
    </source>
</evidence>
<dbReference type="InterPro" id="IPR050665">
    <property type="entry name" value="Cytochrome_P450_Monooxygen"/>
</dbReference>
<evidence type="ECO:0000256" key="7">
    <source>
        <dbReference type="ARBA" id="ARBA00022989"/>
    </source>
</evidence>
<keyword evidence="5" id="KW-0812">Transmembrane</keyword>
<dbReference type="Proteomes" id="UP001472677">
    <property type="component" value="Unassembled WGS sequence"/>
</dbReference>
<evidence type="ECO:0000313" key="13">
    <source>
        <dbReference type="EMBL" id="KAK8567381.1"/>
    </source>
</evidence>
<dbReference type="Pfam" id="PF00067">
    <property type="entry name" value="p450"/>
    <property type="match status" value="1"/>
</dbReference>
<dbReference type="InterPro" id="IPR001128">
    <property type="entry name" value="Cyt_P450"/>
</dbReference>
<gene>
    <name evidence="13" type="ORF">V6N12_005971</name>
</gene>
<evidence type="ECO:0000256" key="11">
    <source>
        <dbReference type="ARBA" id="ARBA00023136"/>
    </source>
</evidence>
<organism evidence="13 14">
    <name type="scientific">Hibiscus sabdariffa</name>
    <name type="common">roselle</name>
    <dbReference type="NCBI Taxonomy" id="183260"/>
    <lineage>
        <taxon>Eukaryota</taxon>
        <taxon>Viridiplantae</taxon>
        <taxon>Streptophyta</taxon>
        <taxon>Embryophyta</taxon>
        <taxon>Tracheophyta</taxon>
        <taxon>Spermatophyta</taxon>
        <taxon>Magnoliopsida</taxon>
        <taxon>eudicotyledons</taxon>
        <taxon>Gunneridae</taxon>
        <taxon>Pentapetalae</taxon>
        <taxon>rosids</taxon>
        <taxon>malvids</taxon>
        <taxon>Malvales</taxon>
        <taxon>Malvaceae</taxon>
        <taxon>Malvoideae</taxon>
        <taxon>Hibiscus</taxon>
    </lineage>
</organism>
<evidence type="ECO:0008006" key="15">
    <source>
        <dbReference type="Google" id="ProtNLM"/>
    </source>
</evidence>
<keyword evidence="14" id="KW-1185">Reference proteome</keyword>
<comment type="cofactor">
    <cofactor evidence="1">
        <name>heme</name>
        <dbReference type="ChEBI" id="CHEBI:30413"/>
    </cofactor>
</comment>
<dbReference type="PRINTS" id="PR00385">
    <property type="entry name" value="P450"/>
</dbReference>
<dbReference type="InterPro" id="IPR002401">
    <property type="entry name" value="Cyt_P450_E_grp-I"/>
</dbReference>
<keyword evidence="9 12" id="KW-0408">Iron</keyword>
<protein>
    <recommendedName>
        <fullName evidence="15">Cytochrome P450 CYP749A22-like</fullName>
    </recommendedName>
</protein>
<reference evidence="13 14" key="1">
    <citation type="journal article" date="2024" name="G3 (Bethesda)">
        <title>Genome assembly of Hibiscus sabdariffa L. provides insights into metabolisms of medicinal natural products.</title>
        <authorList>
            <person name="Kim T."/>
        </authorList>
    </citation>
    <scope>NUCLEOTIDE SEQUENCE [LARGE SCALE GENOMIC DNA]</scope>
    <source>
        <strain evidence="13">TK-2024</strain>
        <tissue evidence="13">Old leaves</tissue>
    </source>
</reference>
<keyword evidence="6 12" id="KW-0479">Metal-binding</keyword>
<evidence type="ECO:0000256" key="9">
    <source>
        <dbReference type="ARBA" id="ARBA00023004"/>
    </source>
</evidence>
<evidence type="ECO:0000256" key="2">
    <source>
        <dbReference type="ARBA" id="ARBA00004167"/>
    </source>
</evidence>
<keyword evidence="8 12" id="KW-0560">Oxidoreductase</keyword>
<keyword evidence="7" id="KW-1133">Transmembrane helix</keyword>
<evidence type="ECO:0000256" key="10">
    <source>
        <dbReference type="ARBA" id="ARBA00023033"/>
    </source>
</evidence>
<evidence type="ECO:0000256" key="4">
    <source>
        <dbReference type="ARBA" id="ARBA00022617"/>
    </source>
</evidence>
<evidence type="ECO:0000256" key="8">
    <source>
        <dbReference type="ARBA" id="ARBA00023002"/>
    </source>
</evidence>
<comment type="subcellular location">
    <subcellularLocation>
        <location evidence="2">Membrane</location>
        <topology evidence="2">Single-pass membrane protein</topology>
    </subcellularLocation>
</comment>
<evidence type="ECO:0000256" key="6">
    <source>
        <dbReference type="ARBA" id="ARBA00022723"/>
    </source>
</evidence>
<keyword evidence="10 12" id="KW-0503">Monooxygenase</keyword>
<accession>A0ABR2EWM0</accession>
<evidence type="ECO:0000256" key="12">
    <source>
        <dbReference type="RuleBase" id="RU000461"/>
    </source>
</evidence>
<dbReference type="InterPro" id="IPR036396">
    <property type="entry name" value="Cyt_P450_sf"/>
</dbReference>
<evidence type="ECO:0000256" key="3">
    <source>
        <dbReference type="ARBA" id="ARBA00010617"/>
    </source>
</evidence>
<name>A0ABR2EWM0_9ROSI</name>
<evidence type="ECO:0000256" key="5">
    <source>
        <dbReference type="ARBA" id="ARBA00022692"/>
    </source>
</evidence>
<dbReference type="SUPFAM" id="SSF48264">
    <property type="entry name" value="Cytochrome P450"/>
    <property type="match status" value="1"/>
</dbReference>
<dbReference type="InterPro" id="IPR017972">
    <property type="entry name" value="Cyt_P450_CS"/>
</dbReference>
<sequence length="479" mass="54963">MNSQGISGPPYEFIHGNSKEIVRMQEQALRKPMGLTHDIFPRVMPHYHSWINKYGKNYLYWNGIRAQLQITEPELVKEMLRNSEKAFPKMKPTYFFDKILGNGLAATESETWTRHRKLANHAFNGETLKNMTPTVVASVETMLQKWKGEEEKEIEVFKEFKLLASEVISRTAFGSSYLEGEKIFEMLTKLTVMATRNLFLARIPIFSQLWKSADEIEADKLEKMIHETVMKIIRKREEKLVTGEADNLGNDFLGLLINAYHDSDEKNRFSMQELVGECRTFYFAGSETTNSSLAWTMFLLAIHADWQDKARAEVMELFGHRNPDSEGIAKLHTITMIINETLRLYPPANSTPRKVERQVRLGQLVLPASLELDIRFLALHHNSDLWGDEVHLFKPERFAEGIAKATKYNPVAFLPFGLGPRSCVGMSFAMTETKIALSMILQRYSFSLSPTYVHSPMSRLTIMPQHGIQLLFRPLHADA</sequence>
<dbReference type="PANTHER" id="PTHR24282">
    <property type="entry name" value="CYTOCHROME P450 FAMILY MEMBER"/>
    <property type="match status" value="1"/>
</dbReference>
<dbReference type="PANTHER" id="PTHR24282:SF226">
    <property type="entry name" value="CYTOCHROME P450 CYP749A22-LIKE"/>
    <property type="match status" value="1"/>
</dbReference>
<keyword evidence="11" id="KW-0472">Membrane</keyword>
<evidence type="ECO:0000256" key="1">
    <source>
        <dbReference type="ARBA" id="ARBA00001971"/>
    </source>
</evidence>
<keyword evidence="4 12" id="KW-0349">Heme</keyword>
<proteinExistence type="inferred from homology"/>
<comment type="similarity">
    <text evidence="3 12">Belongs to the cytochrome P450 family.</text>
</comment>